<dbReference type="EMBL" id="PFFQ01000018">
    <property type="protein sequence ID" value="PIW17928.1"/>
    <property type="molecule type" value="Genomic_DNA"/>
</dbReference>
<gene>
    <name evidence="1" type="ORF">COW36_06920</name>
</gene>
<reference evidence="1 2" key="1">
    <citation type="submission" date="2017-09" db="EMBL/GenBank/DDBJ databases">
        <title>Depth-based differentiation of microbial function through sediment-hosted aquifers and enrichment of novel symbionts in the deep terrestrial subsurface.</title>
        <authorList>
            <person name="Probst A.J."/>
            <person name="Ladd B."/>
            <person name="Jarett J.K."/>
            <person name="Geller-Mcgrath D.E."/>
            <person name="Sieber C.M."/>
            <person name="Emerson J.B."/>
            <person name="Anantharaman K."/>
            <person name="Thomas B.C."/>
            <person name="Malmstrom R."/>
            <person name="Stieglmeier M."/>
            <person name="Klingl A."/>
            <person name="Woyke T."/>
            <person name="Ryan C.M."/>
            <person name="Banfield J.F."/>
        </authorList>
    </citation>
    <scope>NUCLEOTIDE SEQUENCE [LARGE SCALE GENOMIC DNA]</scope>
    <source>
        <strain evidence="1">CG17_big_fil_post_rev_8_21_14_2_50_48_46</strain>
    </source>
</reference>
<dbReference type="Proteomes" id="UP000231019">
    <property type="component" value="Unassembled WGS sequence"/>
</dbReference>
<proteinExistence type="predicted"/>
<evidence type="ECO:0000313" key="1">
    <source>
        <dbReference type="EMBL" id="PIW17928.1"/>
    </source>
</evidence>
<comment type="caution">
    <text evidence="1">The sequence shown here is derived from an EMBL/GenBank/DDBJ whole genome shotgun (WGS) entry which is preliminary data.</text>
</comment>
<accession>A0A2M7G7E1</accession>
<organism evidence="1 2">
    <name type="scientific">bacterium (Candidatus Blackallbacteria) CG17_big_fil_post_rev_8_21_14_2_50_48_46</name>
    <dbReference type="NCBI Taxonomy" id="2014261"/>
    <lineage>
        <taxon>Bacteria</taxon>
        <taxon>Candidatus Blackallbacteria</taxon>
    </lineage>
</organism>
<protein>
    <recommendedName>
        <fullName evidence="3">ATP-binding protein</fullName>
    </recommendedName>
</protein>
<name>A0A2M7G7E1_9BACT</name>
<sequence length="1148" mass="130553">MSIQLLSDMIQLERRYSRSVNLERDLKNPDSVKGYIITPCAQDLIERFIHSFPVGSTRAWTITGVYGTGKSSIAHFLTALCSPKDSLIYENALQVLAETTQEALLIQTQLVNQISDSGLIPAVVTARREPIHHTIMRGLYEGLVHYFDGKRGKKSSVFEELQDYIDLIESGKDFDGKVIKSFIAKITQSTKMGILLIIDELGKNFEYAAQHANHGDLYLLQELTEYPSAPAHQGLFVFGLLHQAFSEYARNMTGLQTNEWSKIQGRFEDVPFSESQEQMFRLMGKSIRLNADYKPDILTWAAQWSEEINNAFGQIAGISKELISEVYPLHPLAALALPQLCQRYAQNERSIFTFLASAEPHALQPFLQAIAWDASSPPTLQLHQVYDYFVESANMTASNRVQAQRWNEIHNRIMDARQLSTEEQQVLKTVGLLNLVSLGGTIKARMDMTIAALNHQPVGQQSKLYKSWKKVIQALIEKGFLTYRKKLDELRLWQGTDFDIEEALQTSQEYLSLNVEDVLNTHFELQPLVAQRHSYQTGTLRYFQRAFIGEKTREQDLLFPQSKADGFLYYVLEKTATLPEKTSDGRPNLYLVAENTEHLKSLGLDYAAFYEISQKAPELRTDVVARQEVLQRLAIAQRQAKETLHQIYSSGEGLVQLLYLNKESTLKGDSHLSRVLSEVCDETYPKSLVLWNELLNREELTAQGSKARKELVSAMLEHTGEENLGIEGYGPERSMFESLLKQTGLYRQLDTGYGFTDPNIGSGIEPVWQAVKDYCFSAISEPQSVQGLFEQLKRPPYGVKESALPVLLTAILMQFSDEISLFQDGVFIPLLHMSHFELLFRHPQRFSVKSFAIEGLRADFFALLEEMLATEKTKDFLQRTGSRNRTLLSLVKPLIGFVQKLPTFTCKTNDLSEQSRALRTALLETKDPEILIFEALPSSLGFHTIKSDDEAQDFKALQKVLIHSLTELNMAYPKLLNQCQQYLQSAFGVKDKDPLRKELTRRASFLKDKTVERKVTSFVNAILDNEKNEKSWLEAVAMVVADKPATEWRDQDIDAFETQLAEIYRRFTNLEAIQHELKNLPVNGKKAKRVVVADSSGNEFNQVVWIDKEDEEKITLLVEQLLRSPELKDNHRLQTALVAGLSEHIFQS</sequence>
<dbReference type="AlphaFoldDB" id="A0A2M7G7E1"/>
<evidence type="ECO:0008006" key="3">
    <source>
        <dbReference type="Google" id="ProtNLM"/>
    </source>
</evidence>
<evidence type="ECO:0000313" key="2">
    <source>
        <dbReference type="Proteomes" id="UP000231019"/>
    </source>
</evidence>